<dbReference type="RefSeq" id="WP_138950330.1">
    <property type="nucleotide sequence ID" value="NZ_CP040749.1"/>
</dbReference>
<dbReference type="InterPro" id="IPR027392">
    <property type="entry name" value="TF_Znf"/>
</dbReference>
<dbReference type="Pfam" id="PF13453">
    <property type="entry name" value="Zn_ribbon_TFIIB"/>
    <property type="match status" value="2"/>
</dbReference>
<evidence type="ECO:0000259" key="1">
    <source>
        <dbReference type="Pfam" id="PF13453"/>
    </source>
</evidence>
<feature type="domain" description="Transcription factor zinc-finger" evidence="1">
    <location>
        <begin position="75"/>
        <end position="115"/>
    </location>
</feature>
<gene>
    <name evidence="2" type="ORF">FF125_13905</name>
</gene>
<dbReference type="Proteomes" id="UP000306229">
    <property type="component" value="Chromosome"/>
</dbReference>
<sequence>MKCPIDGSELEKRMHENTVEVDACNKCGGVWLDANELEKIQDVKINDYKEELARIPDYVGKSILMAKSKDQPLLNCPKCDREMERREYGYCSQIYIDSCVNGHGVWLDKSELKDLEVFYERSRIEAPEIRMGFFSSLLDFFK</sequence>
<keyword evidence="3" id="KW-1185">Reference proteome</keyword>
<dbReference type="KEGG" id="fbe:FF125_13905"/>
<reference evidence="2 3" key="1">
    <citation type="submission" date="2019-05" db="EMBL/GenBank/DDBJ databases">
        <title>Algicella ahnfeltiae gen. nov., sp. nov., a novel marine bacterium of the family Flavobacteriaceae isolated from a red alga.</title>
        <authorList>
            <person name="Nedashkovskaya O.I."/>
            <person name="Kukhlevskiy A.D."/>
            <person name="Kim S.-G."/>
            <person name="Zhukova N.V."/>
            <person name="Mikhailov V.V."/>
        </authorList>
    </citation>
    <scope>NUCLEOTIDE SEQUENCE [LARGE SCALE GENOMIC DNA]</scope>
    <source>
        <strain evidence="2 3">10Alg115</strain>
    </source>
</reference>
<protein>
    <recommendedName>
        <fullName evidence="1">Transcription factor zinc-finger domain-containing protein</fullName>
    </recommendedName>
</protein>
<name>A0A5B7TTB4_9FLAO</name>
<evidence type="ECO:0000313" key="2">
    <source>
        <dbReference type="EMBL" id="QCX39478.1"/>
    </source>
</evidence>
<organism evidence="2 3">
    <name type="scientific">Aureibaculum algae</name>
    <dbReference type="NCBI Taxonomy" id="2584122"/>
    <lineage>
        <taxon>Bacteria</taxon>
        <taxon>Pseudomonadati</taxon>
        <taxon>Bacteroidota</taxon>
        <taxon>Flavobacteriia</taxon>
        <taxon>Flavobacteriales</taxon>
        <taxon>Flavobacteriaceae</taxon>
        <taxon>Aureibaculum</taxon>
    </lineage>
</organism>
<dbReference type="EMBL" id="CP040749">
    <property type="protein sequence ID" value="QCX39478.1"/>
    <property type="molecule type" value="Genomic_DNA"/>
</dbReference>
<feature type="domain" description="Transcription factor zinc-finger" evidence="1">
    <location>
        <begin position="2"/>
        <end position="40"/>
    </location>
</feature>
<accession>A0A5B7TTB4</accession>
<evidence type="ECO:0000313" key="3">
    <source>
        <dbReference type="Proteomes" id="UP000306229"/>
    </source>
</evidence>
<dbReference type="AlphaFoldDB" id="A0A5B7TTB4"/>
<dbReference type="OrthoDB" id="9814037at2"/>
<proteinExistence type="predicted"/>